<protein>
    <submittedName>
        <fullName evidence="2">SFRICE_040286</fullName>
    </submittedName>
</protein>
<organism evidence="2">
    <name type="scientific">Spodoptera frugiperda</name>
    <name type="common">Fall armyworm</name>
    <dbReference type="NCBI Taxonomy" id="7108"/>
    <lineage>
        <taxon>Eukaryota</taxon>
        <taxon>Metazoa</taxon>
        <taxon>Ecdysozoa</taxon>
        <taxon>Arthropoda</taxon>
        <taxon>Hexapoda</taxon>
        <taxon>Insecta</taxon>
        <taxon>Pterygota</taxon>
        <taxon>Neoptera</taxon>
        <taxon>Endopterygota</taxon>
        <taxon>Lepidoptera</taxon>
        <taxon>Glossata</taxon>
        <taxon>Ditrysia</taxon>
        <taxon>Noctuoidea</taxon>
        <taxon>Noctuidae</taxon>
        <taxon>Amphipyrinae</taxon>
        <taxon>Spodoptera</taxon>
    </lineage>
</organism>
<evidence type="ECO:0000313" key="2">
    <source>
        <dbReference type="EMBL" id="SOQ51766.1"/>
    </source>
</evidence>
<gene>
    <name evidence="2" type="ORF">SFRICE_040286</name>
</gene>
<reference evidence="2" key="1">
    <citation type="submission" date="2016-07" db="EMBL/GenBank/DDBJ databases">
        <authorList>
            <person name="Bretaudeau A."/>
        </authorList>
    </citation>
    <scope>NUCLEOTIDE SEQUENCE</scope>
    <source>
        <strain evidence="2">Rice</strain>
        <tissue evidence="2">Whole body</tissue>
    </source>
</reference>
<sequence length="131" mass="14408">MAAAPYGGENHPMTSPALGEAGGSVRPLLTKNHPVPSPALSRSPGNLLRCLQLRIGHQPYWAPSVVVWLFEARAERDAPYTRVWFCSGGELPLLIVRRPALTVAGDRPECLLRRLEREEDRSLTRSASLLS</sequence>
<dbReference type="AlphaFoldDB" id="A0A2H1WFP1"/>
<dbReference type="EMBL" id="ODYU01008300">
    <property type="protein sequence ID" value="SOQ51766.1"/>
    <property type="molecule type" value="Genomic_DNA"/>
</dbReference>
<name>A0A2H1WFP1_SPOFR</name>
<feature type="region of interest" description="Disordered" evidence="1">
    <location>
        <begin position="1"/>
        <end position="42"/>
    </location>
</feature>
<evidence type="ECO:0000256" key="1">
    <source>
        <dbReference type="SAM" id="MobiDB-lite"/>
    </source>
</evidence>
<accession>A0A2H1WFP1</accession>
<proteinExistence type="predicted"/>